<keyword evidence="2" id="KW-1185">Reference proteome</keyword>
<protein>
    <submittedName>
        <fullName evidence="1">Uncharacterized protein</fullName>
    </submittedName>
</protein>
<proteinExistence type="predicted"/>
<reference evidence="1 2" key="1">
    <citation type="submission" date="2023-03" db="EMBL/GenBank/DDBJ databases">
        <title>WGS of Gossypium arboreum.</title>
        <authorList>
            <person name="Yu D."/>
        </authorList>
    </citation>
    <scope>NUCLEOTIDE SEQUENCE [LARGE SCALE GENOMIC DNA]</scope>
    <source>
        <tissue evidence="1">Leaf</tissue>
    </source>
</reference>
<sequence>MGYELVQHRFHEMLDNLCTINNADADYLSNIPFEQWTQSYDGGLRYGHMTTNLAE</sequence>
<comment type="caution">
    <text evidence="1">The sequence shown here is derived from an EMBL/GenBank/DDBJ whole genome shotgun (WGS) entry which is preliminary data.</text>
</comment>
<name>A0ABR0PD90_GOSAR</name>
<evidence type="ECO:0000313" key="2">
    <source>
        <dbReference type="Proteomes" id="UP001358586"/>
    </source>
</evidence>
<organism evidence="1 2">
    <name type="scientific">Gossypium arboreum</name>
    <name type="common">Tree cotton</name>
    <name type="synonym">Gossypium nanking</name>
    <dbReference type="NCBI Taxonomy" id="29729"/>
    <lineage>
        <taxon>Eukaryota</taxon>
        <taxon>Viridiplantae</taxon>
        <taxon>Streptophyta</taxon>
        <taxon>Embryophyta</taxon>
        <taxon>Tracheophyta</taxon>
        <taxon>Spermatophyta</taxon>
        <taxon>Magnoliopsida</taxon>
        <taxon>eudicotyledons</taxon>
        <taxon>Gunneridae</taxon>
        <taxon>Pentapetalae</taxon>
        <taxon>rosids</taxon>
        <taxon>malvids</taxon>
        <taxon>Malvales</taxon>
        <taxon>Malvaceae</taxon>
        <taxon>Malvoideae</taxon>
        <taxon>Gossypium</taxon>
    </lineage>
</organism>
<gene>
    <name evidence="1" type="ORF">PVK06_024145</name>
</gene>
<evidence type="ECO:0000313" key="1">
    <source>
        <dbReference type="EMBL" id="KAK5819178.1"/>
    </source>
</evidence>
<accession>A0ABR0PD90</accession>
<dbReference type="Proteomes" id="UP001358586">
    <property type="component" value="Chromosome 7"/>
</dbReference>
<dbReference type="EMBL" id="JARKNE010000007">
    <property type="protein sequence ID" value="KAK5819178.1"/>
    <property type="molecule type" value="Genomic_DNA"/>
</dbReference>